<proteinExistence type="predicted"/>
<keyword evidence="1" id="KW-0732">Signal</keyword>
<dbReference type="AlphaFoldDB" id="A0A2M4C9R8"/>
<organism evidence="2">
    <name type="scientific">Anopheles marajoara</name>
    <dbReference type="NCBI Taxonomy" id="58244"/>
    <lineage>
        <taxon>Eukaryota</taxon>
        <taxon>Metazoa</taxon>
        <taxon>Ecdysozoa</taxon>
        <taxon>Arthropoda</taxon>
        <taxon>Hexapoda</taxon>
        <taxon>Insecta</taxon>
        <taxon>Pterygota</taxon>
        <taxon>Neoptera</taxon>
        <taxon>Endopterygota</taxon>
        <taxon>Diptera</taxon>
        <taxon>Nematocera</taxon>
        <taxon>Culicoidea</taxon>
        <taxon>Culicidae</taxon>
        <taxon>Anophelinae</taxon>
        <taxon>Anopheles</taxon>
    </lineage>
</organism>
<reference evidence="2" key="1">
    <citation type="submission" date="2018-01" db="EMBL/GenBank/DDBJ databases">
        <title>An insight into the sialome of Amazonian anophelines.</title>
        <authorList>
            <person name="Ribeiro J.M."/>
            <person name="Scarpassa V."/>
            <person name="Calvo E."/>
        </authorList>
    </citation>
    <scope>NUCLEOTIDE SEQUENCE</scope>
    <source>
        <tissue evidence="2">Salivary glands</tissue>
    </source>
</reference>
<feature type="signal peptide" evidence="1">
    <location>
        <begin position="1"/>
        <end position="21"/>
    </location>
</feature>
<sequence>MFVFFLVFFVIFSCHTSTGGGTSGGPVDHPSIVCMSIVSMQSMIASGNGEAKKGREHISLHTHPASLPLLYPAHYFYMEQVEGGGWRVFFYY</sequence>
<name>A0A2M4C9R8_9DIPT</name>
<protein>
    <submittedName>
        <fullName evidence="2">Putative secreted protein</fullName>
    </submittedName>
</protein>
<feature type="chain" id="PRO_5014895466" evidence="1">
    <location>
        <begin position="22"/>
        <end position="92"/>
    </location>
</feature>
<evidence type="ECO:0000313" key="2">
    <source>
        <dbReference type="EMBL" id="MBW61999.1"/>
    </source>
</evidence>
<dbReference type="EMBL" id="GGFJ01012858">
    <property type="protein sequence ID" value="MBW61999.1"/>
    <property type="molecule type" value="Transcribed_RNA"/>
</dbReference>
<evidence type="ECO:0000256" key="1">
    <source>
        <dbReference type="SAM" id="SignalP"/>
    </source>
</evidence>
<accession>A0A2M4C9R8</accession>